<feature type="compositionally biased region" description="Basic and acidic residues" evidence="2">
    <location>
        <begin position="105"/>
        <end position="119"/>
    </location>
</feature>
<dbReference type="AlphaFoldDB" id="A0A4R6CRZ9"/>
<feature type="compositionally biased region" description="Low complexity" evidence="2">
    <location>
        <begin position="63"/>
        <end position="72"/>
    </location>
</feature>
<comment type="caution">
    <text evidence="6">The sequence shown here is derived from an EMBL/GenBank/DDBJ whole genome shotgun (WGS) entry which is preliminary data.</text>
</comment>
<dbReference type="Pfam" id="PF04650">
    <property type="entry name" value="YSIRK_signal"/>
    <property type="match status" value="1"/>
</dbReference>
<evidence type="ECO:0000313" key="8">
    <source>
        <dbReference type="Proteomes" id="UP000430323"/>
    </source>
</evidence>
<reference evidence="6 7" key="1">
    <citation type="submission" date="2017-06" db="EMBL/GenBank/DDBJ databases">
        <authorList>
            <person name="Swanenburg J."/>
            <person name="Kort R."/>
        </authorList>
    </citation>
    <scope>NUCLEOTIDE SEQUENCE [LARGE SCALE GENOMIC DNA]</scope>
    <source>
        <strain evidence="6 7">RL05</strain>
    </source>
</reference>
<evidence type="ECO:0000256" key="1">
    <source>
        <dbReference type="ARBA" id="ARBA00022729"/>
    </source>
</evidence>
<protein>
    <submittedName>
        <fullName evidence="5">YSIRK-type signal peptide-containing protein</fullName>
    </submittedName>
</protein>
<evidence type="ECO:0000256" key="3">
    <source>
        <dbReference type="SAM" id="SignalP"/>
    </source>
</evidence>
<dbReference type="NCBIfam" id="TIGR01168">
    <property type="entry name" value="YSIRK_signal"/>
    <property type="match status" value="1"/>
</dbReference>
<dbReference type="Proteomes" id="UP000430323">
    <property type="component" value="Unassembled WGS sequence"/>
</dbReference>
<organism evidence="6 7">
    <name type="scientific">Lactobacillus crispatus</name>
    <dbReference type="NCBI Taxonomy" id="47770"/>
    <lineage>
        <taxon>Bacteria</taxon>
        <taxon>Bacillati</taxon>
        <taxon>Bacillota</taxon>
        <taxon>Bacilli</taxon>
        <taxon>Lactobacillales</taxon>
        <taxon>Lactobacillaceae</taxon>
        <taxon>Lactobacillus</taxon>
    </lineage>
</organism>
<dbReference type="EMBL" id="NKLP01000154">
    <property type="protein sequence ID" value="TDN30047.1"/>
    <property type="molecule type" value="Genomic_DNA"/>
</dbReference>
<name>A0A4R6CRZ9_9LACO</name>
<feature type="signal peptide" evidence="3">
    <location>
        <begin position="1"/>
        <end position="44"/>
    </location>
</feature>
<evidence type="ECO:0000313" key="5">
    <source>
        <dbReference type="EMBL" id="KAB1972289.1"/>
    </source>
</evidence>
<gene>
    <name evidence="6" type="ORF">CEE75_08690</name>
    <name evidence="5" type="ORF">F8251_08225</name>
</gene>
<evidence type="ECO:0000259" key="4">
    <source>
        <dbReference type="Pfam" id="PF04650"/>
    </source>
</evidence>
<proteinExistence type="predicted"/>
<evidence type="ECO:0000313" key="6">
    <source>
        <dbReference type="EMBL" id="TDN30047.1"/>
    </source>
</evidence>
<dbReference type="EMBL" id="WBOB01000052">
    <property type="protein sequence ID" value="KAB1972289.1"/>
    <property type="molecule type" value="Genomic_DNA"/>
</dbReference>
<feature type="domain" description="YSIRK Gram-positive signal peptide" evidence="4">
    <location>
        <begin position="12"/>
        <end position="33"/>
    </location>
</feature>
<evidence type="ECO:0000256" key="2">
    <source>
        <dbReference type="SAM" id="MobiDB-lite"/>
    </source>
</evidence>
<evidence type="ECO:0000313" key="7">
    <source>
        <dbReference type="Proteomes" id="UP000295195"/>
    </source>
</evidence>
<feature type="compositionally biased region" description="Polar residues" evidence="2">
    <location>
        <begin position="73"/>
        <end position="104"/>
    </location>
</feature>
<sequence>MERLNKNDFEGKQRFSIRKLNIGVCSVLLSTLLWTMNTSQTVHADTTDPVETEEVESAKKTTTDTGNDQTTTAGKNDNDTTAQKEVSGTDPLTSKNSTEQNSTKQAEDKKATSLEDTKDVSTQNNKEVSYSAYNKSGDPGQQTNLFTQLGIRKIHLVRVRSL</sequence>
<dbReference type="InterPro" id="IPR005877">
    <property type="entry name" value="YSIRK_signal_dom"/>
</dbReference>
<dbReference type="RefSeq" id="WP_080592495.1">
    <property type="nucleotide sequence ID" value="NZ_CAZZQD010000001.1"/>
</dbReference>
<feature type="compositionally biased region" description="Polar residues" evidence="2">
    <location>
        <begin position="120"/>
        <end position="141"/>
    </location>
</feature>
<dbReference type="Proteomes" id="UP000295195">
    <property type="component" value="Unassembled WGS sequence"/>
</dbReference>
<accession>A0A4R6CRZ9</accession>
<feature type="region of interest" description="Disordered" evidence="2">
    <location>
        <begin position="43"/>
        <end position="141"/>
    </location>
</feature>
<feature type="chain" id="PRO_5042718632" evidence="3">
    <location>
        <begin position="45"/>
        <end position="162"/>
    </location>
</feature>
<keyword evidence="1 3" id="KW-0732">Signal</keyword>
<reference evidence="5 8" key="2">
    <citation type="submission" date="2019-09" db="EMBL/GenBank/DDBJ databases">
        <title>Investigation of probiotic properties of different lactic acid bacteria.</title>
        <authorList>
            <person name="Jaomanjaka F."/>
            <person name="Blanc P."/>
        </authorList>
    </citation>
    <scope>NUCLEOTIDE SEQUENCE [LARGE SCALE GENOMIC DNA]</scope>
    <source>
        <strain evidence="5 8">BIO6272</strain>
    </source>
</reference>